<organism evidence="4 5">
    <name type="scientific">Neolewinella agarilytica</name>
    <dbReference type="NCBI Taxonomy" id="478744"/>
    <lineage>
        <taxon>Bacteria</taxon>
        <taxon>Pseudomonadati</taxon>
        <taxon>Bacteroidota</taxon>
        <taxon>Saprospiria</taxon>
        <taxon>Saprospirales</taxon>
        <taxon>Lewinellaceae</taxon>
        <taxon>Neolewinella</taxon>
    </lineage>
</organism>
<dbReference type="OrthoDB" id="2575953at2"/>
<protein>
    <submittedName>
        <fullName evidence="4">Ankyrin repeat</fullName>
    </submittedName>
</protein>
<keyword evidence="2 3" id="KW-0040">ANK repeat</keyword>
<dbReference type="EMBL" id="FOFB01000039">
    <property type="protein sequence ID" value="SER38920.1"/>
    <property type="molecule type" value="Genomic_DNA"/>
</dbReference>
<accession>A0A1H9NSH6</accession>
<dbReference type="PROSITE" id="PS50297">
    <property type="entry name" value="ANK_REP_REGION"/>
    <property type="match status" value="2"/>
</dbReference>
<dbReference type="PROSITE" id="PS51257">
    <property type="entry name" value="PROKAR_LIPOPROTEIN"/>
    <property type="match status" value="1"/>
</dbReference>
<dbReference type="Pfam" id="PF13606">
    <property type="entry name" value="Ank_3"/>
    <property type="match status" value="1"/>
</dbReference>
<dbReference type="Pfam" id="PF12796">
    <property type="entry name" value="Ank_2"/>
    <property type="match status" value="1"/>
</dbReference>
<feature type="repeat" description="ANK" evidence="3">
    <location>
        <begin position="130"/>
        <end position="162"/>
    </location>
</feature>
<dbReference type="SMART" id="SM00248">
    <property type="entry name" value="ANK"/>
    <property type="match status" value="3"/>
</dbReference>
<dbReference type="PANTHER" id="PTHR24198">
    <property type="entry name" value="ANKYRIN REPEAT AND PROTEIN KINASE DOMAIN-CONTAINING PROTEIN"/>
    <property type="match status" value="1"/>
</dbReference>
<dbReference type="InParanoid" id="A0A1H9NSH6"/>
<evidence type="ECO:0000313" key="5">
    <source>
        <dbReference type="Proteomes" id="UP000199021"/>
    </source>
</evidence>
<keyword evidence="1" id="KW-0677">Repeat</keyword>
<dbReference type="InterPro" id="IPR036770">
    <property type="entry name" value="Ankyrin_rpt-contain_sf"/>
</dbReference>
<dbReference type="PROSITE" id="PS50088">
    <property type="entry name" value="ANK_REPEAT"/>
    <property type="match status" value="2"/>
</dbReference>
<keyword evidence="5" id="KW-1185">Reference proteome</keyword>
<dbReference type="SUPFAM" id="SSF48403">
    <property type="entry name" value="Ankyrin repeat"/>
    <property type="match status" value="1"/>
</dbReference>
<dbReference type="Gene3D" id="1.25.40.20">
    <property type="entry name" value="Ankyrin repeat-containing domain"/>
    <property type="match status" value="1"/>
</dbReference>
<dbReference type="PANTHER" id="PTHR24198:SF165">
    <property type="entry name" value="ANKYRIN REPEAT-CONTAINING PROTEIN-RELATED"/>
    <property type="match status" value="1"/>
</dbReference>
<dbReference type="InterPro" id="IPR002110">
    <property type="entry name" value="Ankyrin_rpt"/>
</dbReference>
<dbReference type="STRING" id="478744.SAMN05444359_13924"/>
<name>A0A1H9NSH6_9BACT</name>
<sequence length="252" mass="27588">MPVRNYLPVLSLLLLAACANNIEVEKVYLDPTPPPIIERIAGYDVAHLEITAADLALEYQKMTNVHVFQLAAIYCDSMLMAQTLARGVDPNTELWDSHQLPEAAACPDNGLQLVKMMLDSGAYINGTDAIGENALSYAIGGGDLELVGYLLDHGADMTQQDFDDEYGCTPIHSSNTVEMLAFLLERGATLENDCTTGRTLLHTAAEEDNAELIRYLLDNELVDREAVDQYGETAYNYATANASVEAQELLRP</sequence>
<evidence type="ECO:0000313" key="4">
    <source>
        <dbReference type="EMBL" id="SER38920.1"/>
    </source>
</evidence>
<gene>
    <name evidence="4" type="ORF">SAMN05444359_13924</name>
</gene>
<reference evidence="5" key="1">
    <citation type="submission" date="2016-10" db="EMBL/GenBank/DDBJ databases">
        <authorList>
            <person name="Varghese N."/>
            <person name="Submissions S."/>
        </authorList>
    </citation>
    <scope>NUCLEOTIDE SEQUENCE [LARGE SCALE GENOMIC DNA]</scope>
    <source>
        <strain evidence="5">DSM 24740</strain>
    </source>
</reference>
<proteinExistence type="predicted"/>
<evidence type="ECO:0000256" key="2">
    <source>
        <dbReference type="ARBA" id="ARBA00023043"/>
    </source>
</evidence>
<dbReference type="AlphaFoldDB" id="A0A1H9NSH6"/>
<dbReference type="Proteomes" id="UP000199021">
    <property type="component" value="Unassembled WGS sequence"/>
</dbReference>
<dbReference type="RefSeq" id="WP_090173228.1">
    <property type="nucleotide sequence ID" value="NZ_FOFB01000039.1"/>
</dbReference>
<feature type="repeat" description="ANK" evidence="3">
    <location>
        <begin position="196"/>
        <end position="219"/>
    </location>
</feature>
<evidence type="ECO:0000256" key="3">
    <source>
        <dbReference type="PROSITE-ProRule" id="PRU00023"/>
    </source>
</evidence>
<evidence type="ECO:0000256" key="1">
    <source>
        <dbReference type="ARBA" id="ARBA00022737"/>
    </source>
</evidence>